<comment type="caution">
    <text evidence="2">The sequence shown here is derived from an EMBL/GenBank/DDBJ whole genome shotgun (WGS) entry which is preliminary data.</text>
</comment>
<evidence type="ECO:0000256" key="1">
    <source>
        <dbReference type="SAM" id="SignalP"/>
    </source>
</evidence>
<protein>
    <submittedName>
        <fullName evidence="2">Uncharacterized protein</fullName>
    </submittedName>
</protein>
<gene>
    <name evidence="2" type="ORF">GOMPHAMPRED_005447</name>
</gene>
<reference evidence="2" key="1">
    <citation type="submission" date="2021-03" db="EMBL/GenBank/DDBJ databases">
        <authorList>
            <person name="Tagirdzhanova G."/>
        </authorList>
    </citation>
    <scope>NUCLEOTIDE SEQUENCE</scope>
</reference>
<dbReference type="AlphaFoldDB" id="A0A8H3FV59"/>
<name>A0A8H3FV59_9LECA</name>
<keyword evidence="3" id="KW-1185">Reference proteome</keyword>
<dbReference type="OrthoDB" id="10007757at2759"/>
<dbReference type="EMBL" id="CAJPDQ010000033">
    <property type="protein sequence ID" value="CAF9929672.1"/>
    <property type="molecule type" value="Genomic_DNA"/>
</dbReference>
<dbReference type="Proteomes" id="UP000664169">
    <property type="component" value="Unassembled WGS sequence"/>
</dbReference>
<evidence type="ECO:0000313" key="2">
    <source>
        <dbReference type="EMBL" id="CAF9929672.1"/>
    </source>
</evidence>
<organism evidence="2 3">
    <name type="scientific">Gomphillus americanus</name>
    <dbReference type="NCBI Taxonomy" id="1940652"/>
    <lineage>
        <taxon>Eukaryota</taxon>
        <taxon>Fungi</taxon>
        <taxon>Dikarya</taxon>
        <taxon>Ascomycota</taxon>
        <taxon>Pezizomycotina</taxon>
        <taxon>Lecanoromycetes</taxon>
        <taxon>OSLEUM clade</taxon>
        <taxon>Ostropomycetidae</taxon>
        <taxon>Ostropales</taxon>
        <taxon>Graphidaceae</taxon>
        <taxon>Gomphilloideae</taxon>
        <taxon>Gomphillus</taxon>
    </lineage>
</organism>
<proteinExistence type="predicted"/>
<feature type="signal peptide" evidence="1">
    <location>
        <begin position="1"/>
        <end position="16"/>
    </location>
</feature>
<evidence type="ECO:0000313" key="3">
    <source>
        <dbReference type="Proteomes" id="UP000664169"/>
    </source>
</evidence>
<sequence>MIRFICLLIFALLTAAERCCDAKCYKALDNIPSPHGHFAKADCSSYQIASVTLCPTTVTKTVDGPVETVTITSTYGQPISSSRAIVSKRGKDHQENGGICATSGTPAGIPVYATKDCKPTDYASACSCLGIIHSTTTLPRSTVTSTYSTGSTTTITKIVAPAPAQTCVAGKCFDGIITKPGIASIASSFCKTFITVHDSTVTSTVSVTTTVTSTSTPPAVTPPPKTSTVTTIPTITASSLCFTTVTSSTTTTVTADFLTQKFFISRSTAAASTLIPRDAAPTIPTQLIQGCPTGSSLSGILSSACSCIIKPTTITTTSTKSITSTVVTTAATSTRQPTTITTVVSKPMTTTLCGSTQTTITTVGITITVTAGSCGVPIPAIATAPISGQITCLAGDTGKTNEYTRLEGSDSEGLIFEGCIESGPEDITTPSGGTHKCDGTNNNANPNPGANAITQIQSAAVADDFTFDGTFFAQFDDFFISRISDTTQTANEFWGLLLDQTFTPVGGCQSEVAGGTQELLWAFNAFGVTSFLTITPQFAIVPVGTQTFTVNVQGHDGNGAESPFAGASVQGGSSGITDANGNIAINVPTLPGCYEYKATGPSAIRSNIFYLSVVV</sequence>
<keyword evidence="1" id="KW-0732">Signal</keyword>
<feature type="chain" id="PRO_5034937616" evidence="1">
    <location>
        <begin position="17"/>
        <end position="615"/>
    </location>
</feature>
<accession>A0A8H3FV59</accession>